<protein>
    <recommendedName>
        <fullName evidence="5">Leucine-rich repeat-containing N-terminal plant-type domain-containing protein</fullName>
    </recommendedName>
</protein>
<dbReference type="PANTHER" id="PTHR48060:SF21">
    <property type="entry name" value="L DOMAIN-LIKE PROTEIN"/>
    <property type="match status" value="1"/>
</dbReference>
<dbReference type="OrthoDB" id="1303973at2759"/>
<evidence type="ECO:0000313" key="6">
    <source>
        <dbReference type="EMBL" id="KAG5575676.1"/>
    </source>
</evidence>
<evidence type="ECO:0000313" key="7">
    <source>
        <dbReference type="Proteomes" id="UP000824120"/>
    </source>
</evidence>
<keyword evidence="1" id="KW-0433">Leucine-rich repeat</keyword>
<organism evidence="6 7">
    <name type="scientific">Solanum commersonii</name>
    <name type="common">Commerson's wild potato</name>
    <name type="synonym">Commerson's nightshade</name>
    <dbReference type="NCBI Taxonomy" id="4109"/>
    <lineage>
        <taxon>Eukaryota</taxon>
        <taxon>Viridiplantae</taxon>
        <taxon>Streptophyta</taxon>
        <taxon>Embryophyta</taxon>
        <taxon>Tracheophyta</taxon>
        <taxon>Spermatophyta</taxon>
        <taxon>Magnoliopsida</taxon>
        <taxon>eudicotyledons</taxon>
        <taxon>Gunneridae</taxon>
        <taxon>Pentapetalae</taxon>
        <taxon>asterids</taxon>
        <taxon>lamiids</taxon>
        <taxon>Solanales</taxon>
        <taxon>Solanaceae</taxon>
        <taxon>Solanoideae</taxon>
        <taxon>Solaneae</taxon>
        <taxon>Solanum</taxon>
    </lineage>
</organism>
<sequence>MDVMSNLQAQVYQTKLKAMKFHNISLNLMFVFTLSAINFQSWNDSSHFCHWPGVTCGIKYQIVTHLNLKGKRLAGSISPYIGNLSFLNSLDLSDNSFEEKFRMK</sequence>
<dbReference type="InterPro" id="IPR053211">
    <property type="entry name" value="DNA_repair-toleration"/>
</dbReference>
<feature type="transmembrane region" description="Helical" evidence="4">
    <location>
        <begin position="21"/>
        <end position="39"/>
    </location>
</feature>
<evidence type="ECO:0000256" key="1">
    <source>
        <dbReference type="ARBA" id="ARBA00022614"/>
    </source>
</evidence>
<reference evidence="6 7" key="1">
    <citation type="submission" date="2020-09" db="EMBL/GenBank/DDBJ databases">
        <title>De no assembly of potato wild relative species, Solanum commersonii.</title>
        <authorList>
            <person name="Cho K."/>
        </authorList>
    </citation>
    <scope>NUCLEOTIDE SEQUENCE [LARGE SCALE GENOMIC DNA]</scope>
    <source>
        <strain evidence="6">LZ3.2</strain>
        <tissue evidence="6">Leaf</tissue>
    </source>
</reference>
<comment type="caution">
    <text evidence="6">The sequence shown here is derived from an EMBL/GenBank/DDBJ whole genome shotgun (WGS) entry which is preliminary data.</text>
</comment>
<dbReference type="Pfam" id="PF08263">
    <property type="entry name" value="LRRNT_2"/>
    <property type="match status" value="1"/>
</dbReference>
<dbReference type="EMBL" id="JACXVP010000011">
    <property type="protein sequence ID" value="KAG5575676.1"/>
    <property type="molecule type" value="Genomic_DNA"/>
</dbReference>
<dbReference type="AlphaFoldDB" id="A0A9J5WKG0"/>
<name>A0A9J5WKG0_SOLCO</name>
<accession>A0A9J5WKG0</accession>
<dbReference type="Gene3D" id="3.80.10.10">
    <property type="entry name" value="Ribonuclease Inhibitor"/>
    <property type="match status" value="1"/>
</dbReference>
<proteinExistence type="predicted"/>
<dbReference type="InterPro" id="IPR013210">
    <property type="entry name" value="LRR_N_plant-typ"/>
</dbReference>
<keyword evidence="4" id="KW-0472">Membrane</keyword>
<dbReference type="InterPro" id="IPR032675">
    <property type="entry name" value="LRR_dom_sf"/>
</dbReference>
<keyword evidence="4" id="KW-0812">Transmembrane</keyword>
<gene>
    <name evidence="6" type="ORF">H5410_055810</name>
</gene>
<evidence type="ECO:0000259" key="5">
    <source>
        <dbReference type="Pfam" id="PF08263"/>
    </source>
</evidence>
<keyword evidence="4" id="KW-1133">Transmembrane helix</keyword>
<dbReference type="SUPFAM" id="SSF52058">
    <property type="entry name" value="L domain-like"/>
    <property type="match status" value="1"/>
</dbReference>
<keyword evidence="2" id="KW-0732">Signal</keyword>
<feature type="domain" description="Leucine-rich repeat-containing N-terminal plant-type" evidence="5">
    <location>
        <begin position="39"/>
        <end position="56"/>
    </location>
</feature>
<dbReference type="PANTHER" id="PTHR48060">
    <property type="entry name" value="DNA DAMAGE-REPAIR/TOLERATION PROTEIN DRT100"/>
    <property type="match status" value="1"/>
</dbReference>
<evidence type="ECO:0000256" key="4">
    <source>
        <dbReference type="SAM" id="Phobius"/>
    </source>
</evidence>
<dbReference type="Proteomes" id="UP000824120">
    <property type="component" value="Chromosome 11"/>
</dbReference>
<keyword evidence="3" id="KW-0677">Repeat</keyword>
<keyword evidence="7" id="KW-1185">Reference proteome</keyword>
<evidence type="ECO:0000256" key="3">
    <source>
        <dbReference type="ARBA" id="ARBA00022737"/>
    </source>
</evidence>
<evidence type="ECO:0000256" key="2">
    <source>
        <dbReference type="ARBA" id="ARBA00022729"/>
    </source>
</evidence>